<dbReference type="RefSeq" id="WP_091834218.1">
    <property type="nucleotide sequence ID" value="NZ_FOAN01000003.1"/>
</dbReference>
<reference evidence="2" key="1">
    <citation type="submission" date="2016-10" db="EMBL/GenBank/DDBJ databases">
        <authorList>
            <person name="Varghese N."/>
            <person name="Submissions S."/>
        </authorList>
    </citation>
    <scope>NUCLEOTIDE SEQUENCE [LARGE SCALE GENOMIC DNA]</scope>
    <source>
        <strain evidence="2">LMG 26383,CCUG 61248,R- 45681</strain>
    </source>
</reference>
<sequence>MAKKTSRLSKAAIRRVEAFNVWRAKRVWRMADRFYKSDTEEELIAVCQEGDRELASEALWAAVRWRLTEAKRNQEAAEDHWSQATFLSGCHRHLPRCTEADLSPDRLQALFAEEAAHPKSRYDPNELAAIYAEKERYLDWMRLLHMSPDQRADRAADAILNLAHSRANADLLYDRVAKGIPKADRAKSRAAIETVHALLGQLLERFGGPATRTSEPLPGTGE</sequence>
<dbReference type="STRING" id="1036779.SAMN04515666_103627"/>
<evidence type="ECO:0000313" key="2">
    <source>
        <dbReference type="Proteomes" id="UP000199664"/>
    </source>
</evidence>
<proteinExistence type="predicted"/>
<dbReference type="EMBL" id="FOAN01000003">
    <property type="protein sequence ID" value="SEL39941.1"/>
    <property type="molecule type" value="Genomic_DNA"/>
</dbReference>
<name>A0A1H7PVL4_9HYPH</name>
<keyword evidence="2" id="KW-1185">Reference proteome</keyword>
<organism evidence="1 2">
    <name type="scientific">Bosea lupini</name>
    <dbReference type="NCBI Taxonomy" id="1036779"/>
    <lineage>
        <taxon>Bacteria</taxon>
        <taxon>Pseudomonadati</taxon>
        <taxon>Pseudomonadota</taxon>
        <taxon>Alphaproteobacteria</taxon>
        <taxon>Hyphomicrobiales</taxon>
        <taxon>Boseaceae</taxon>
        <taxon>Bosea</taxon>
    </lineage>
</organism>
<dbReference type="AlphaFoldDB" id="A0A1H7PVL4"/>
<gene>
    <name evidence="1" type="ORF">SAMN04515666_103627</name>
</gene>
<accession>A0A1H7PVL4</accession>
<evidence type="ECO:0000313" key="1">
    <source>
        <dbReference type="EMBL" id="SEL39941.1"/>
    </source>
</evidence>
<dbReference type="Proteomes" id="UP000199664">
    <property type="component" value="Unassembled WGS sequence"/>
</dbReference>
<protein>
    <submittedName>
        <fullName evidence="1">Uncharacterized protein</fullName>
    </submittedName>
</protein>